<dbReference type="SUPFAM" id="SSF47384">
    <property type="entry name" value="Homodimeric domain of signal transducing histidine kinase"/>
    <property type="match status" value="1"/>
</dbReference>
<evidence type="ECO:0000256" key="9">
    <source>
        <dbReference type="ARBA" id="ARBA00022777"/>
    </source>
</evidence>
<dbReference type="CDD" id="cd00082">
    <property type="entry name" value="HisKA"/>
    <property type="match status" value="1"/>
</dbReference>
<feature type="transmembrane region" description="Helical" evidence="14">
    <location>
        <begin position="190"/>
        <end position="211"/>
    </location>
</feature>
<evidence type="ECO:0000256" key="6">
    <source>
        <dbReference type="ARBA" id="ARBA00022679"/>
    </source>
</evidence>
<evidence type="ECO:0000256" key="8">
    <source>
        <dbReference type="ARBA" id="ARBA00022741"/>
    </source>
</evidence>
<dbReference type="OrthoDB" id="9804645at2"/>
<dbReference type="Pfam" id="PF00512">
    <property type="entry name" value="HisKA"/>
    <property type="match status" value="1"/>
</dbReference>
<keyword evidence="11 14" id="KW-1133">Transmembrane helix</keyword>
<dbReference type="InterPro" id="IPR036890">
    <property type="entry name" value="HATPase_C_sf"/>
</dbReference>
<keyword evidence="5" id="KW-0597">Phosphoprotein</keyword>
<dbReference type="PRINTS" id="PR00344">
    <property type="entry name" value="BCTRLSENSOR"/>
</dbReference>
<keyword evidence="9 17" id="KW-0418">Kinase</keyword>
<dbReference type="EC" id="2.7.13.3" evidence="3"/>
<protein>
    <recommendedName>
        <fullName evidence="3">histidine kinase</fullName>
        <ecNumber evidence="3">2.7.13.3</ecNumber>
    </recommendedName>
</protein>
<dbReference type="PROSITE" id="PS50109">
    <property type="entry name" value="HIS_KIN"/>
    <property type="match status" value="1"/>
</dbReference>
<feature type="domain" description="Histidine kinase" evidence="15">
    <location>
        <begin position="286"/>
        <end position="502"/>
    </location>
</feature>
<dbReference type="InterPro" id="IPR050428">
    <property type="entry name" value="TCS_sensor_his_kinase"/>
</dbReference>
<proteinExistence type="predicted"/>
<sequence length="519" mass="56845">MNGGARRPSFWRRLTLTQRLAAVFAVLLLACSGASAWLQVRANALHDAQTAQRLSMGLAQHIADTSQLMDASGLRREAVRELFDKLMAVNPNVEVYLVAPDGRIVGDATPRGHMLRDRIDVAPLRRLLAGDPLPIYGDDPRSLTGRKVFNAAPLRVDGQPHGYVYVVLQSEARDMLAADVAVRSVLGTTLWSMALVALLCLLAGLAAFTLITRPLRRLTATLRDFDGDDAAAATALAGPAVQAAAPDDRDEIAILEQTFRQMAARMAEQWRELTRQDQQRRELVANISHDLRTPLTSLHGYLETLLLKEQALNPEERRRYLEVALDQSRKVGRLAQALFELARLESGLIQPEVEVFSLAELIQDVFQKFELQAEARRVRLRARLDQDLPMARADLGMIERVLTNLLDNALRHSPAGGVVEVAVRRDGPRLEVCVADHGPGVAEALRDTLFTRASVWGSTGPERGGLGLLTVRRILQLHGCDIALAPRQDAGAAFVFGLPAAPSTVEATSMRAIPAHLHG</sequence>
<gene>
    <name evidence="17" type="ORF">CAL29_21140</name>
</gene>
<dbReference type="Proteomes" id="UP000216020">
    <property type="component" value="Unassembled WGS sequence"/>
</dbReference>
<evidence type="ECO:0000256" key="10">
    <source>
        <dbReference type="ARBA" id="ARBA00022840"/>
    </source>
</evidence>
<keyword evidence="13 14" id="KW-0472">Membrane</keyword>
<keyword evidence="8" id="KW-0547">Nucleotide-binding</keyword>
<evidence type="ECO:0000313" key="17">
    <source>
        <dbReference type="EMBL" id="OZI30526.1"/>
    </source>
</evidence>
<dbReference type="PROSITE" id="PS51257">
    <property type="entry name" value="PROKAR_LIPOPROTEIN"/>
    <property type="match status" value="1"/>
</dbReference>
<feature type="domain" description="HAMP" evidence="16">
    <location>
        <begin position="209"/>
        <end position="271"/>
    </location>
</feature>
<keyword evidence="7 14" id="KW-0812">Transmembrane</keyword>
<keyword evidence="18" id="KW-1185">Reference proteome</keyword>
<comment type="subcellular location">
    <subcellularLocation>
        <location evidence="2">Cell membrane</location>
    </subcellularLocation>
</comment>
<evidence type="ECO:0000259" key="15">
    <source>
        <dbReference type="PROSITE" id="PS50109"/>
    </source>
</evidence>
<dbReference type="GO" id="GO:0005524">
    <property type="term" value="F:ATP binding"/>
    <property type="evidence" value="ECO:0007669"/>
    <property type="project" value="UniProtKB-KW"/>
</dbReference>
<dbReference type="InterPro" id="IPR003660">
    <property type="entry name" value="HAMP_dom"/>
</dbReference>
<evidence type="ECO:0000256" key="2">
    <source>
        <dbReference type="ARBA" id="ARBA00004236"/>
    </source>
</evidence>
<keyword evidence="4" id="KW-1003">Cell membrane</keyword>
<keyword evidence="12" id="KW-0902">Two-component regulatory system</keyword>
<evidence type="ECO:0000259" key="16">
    <source>
        <dbReference type="PROSITE" id="PS50885"/>
    </source>
</evidence>
<evidence type="ECO:0000256" key="4">
    <source>
        <dbReference type="ARBA" id="ARBA00022475"/>
    </source>
</evidence>
<dbReference type="Pfam" id="PF02518">
    <property type="entry name" value="HATPase_c"/>
    <property type="match status" value="1"/>
</dbReference>
<dbReference type="CDD" id="cd00075">
    <property type="entry name" value="HATPase"/>
    <property type="match status" value="1"/>
</dbReference>
<dbReference type="Gene3D" id="3.30.565.10">
    <property type="entry name" value="Histidine kinase-like ATPase, C-terminal domain"/>
    <property type="match status" value="1"/>
</dbReference>
<dbReference type="InterPro" id="IPR005467">
    <property type="entry name" value="His_kinase_dom"/>
</dbReference>
<dbReference type="PROSITE" id="PS50885">
    <property type="entry name" value="HAMP"/>
    <property type="match status" value="1"/>
</dbReference>
<dbReference type="Gene3D" id="6.10.340.10">
    <property type="match status" value="1"/>
</dbReference>
<evidence type="ECO:0000313" key="18">
    <source>
        <dbReference type="Proteomes" id="UP000216020"/>
    </source>
</evidence>
<dbReference type="Gene3D" id="1.10.287.130">
    <property type="match status" value="1"/>
</dbReference>
<name>A0A261RZK6_9BORD</name>
<accession>A0A261RZK6</accession>
<dbReference type="RefSeq" id="WP_094854950.1">
    <property type="nucleotide sequence ID" value="NZ_NEVM01000005.1"/>
</dbReference>
<dbReference type="SMART" id="SM00387">
    <property type="entry name" value="HATPase_c"/>
    <property type="match status" value="1"/>
</dbReference>
<dbReference type="InterPro" id="IPR003661">
    <property type="entry name" value="HisK_dim/P_dom"/>
</dbReference>
<dbReference type="InterPro" id="IPR003594">
    <property type="entry name" value="HATPase_dom"/>
</dbReference>
<keyword evidence="10" id="KW-0067">ATP-binding</keyword>
<dbReference type="SMART" id="SM00388">
    <property type="entry name" value="HisKA"/>
    <property type="match status" value="1"/>
</dbReference>
<organism evidence="17 18">
    <name type="scientific">Bordetella genomosp. 10</name>
    <dbReference type="NCBI Taxonomy" id="1416804"/>
    <lineage>
        <taxon>Bacteria</taxon>
        <taxon>Pseudomonadati</taxon>
        <taxon>Pseudomonadota</taxon>
        <taxon>Betaproteobacteria</taxon>
        <taxon>Burkholderiales</taxon>
        <taxon>Alcaligenaceae</taxon>
        <taxon>Bordetella</taxon>
    </lineage>
</organism>
<dbReference type="PANTHER" id="PTHR45436:SF5">
    <property type="entry name" value="SENSOR HISTIDINE KINASE TRCS"/>
    <property type="match status" value="1"/>
</dbReference>
<evidence type="ECO:0000256" key="12">
    <source>
        <dbReference type="ARBA" id="ARBA00023012"/>
    </source>
</evidence>
<evidence type="ECO:0000256" key="7">
    <source>
        <dbReference type="ARBA" id="ARBA00022692"/>
    </source>
</evidence>
<comment type="caution">
    <text evidence="17">The sequence shown here is derived from an EMBL/GenBank/DDBJ whole genome shotgun (WGS) entry which is preliminary data.</text>
</comment>
<dbReference type="FunFam" id="1.10.287.130:FF:000008">
    <property type="entry name" value="Two-component sensor histidine kinase"/>
    <property type="match status" value="1"/>
</dbReference>
<dbReference type="PANTHER" id="PTHR45436">
    <property type="entry name" value="SENSOR HISTIDINE KINASE YKOH"/>
    <property type="match status" value="1"/>
</dbReference>
<dbReference type="InterPro" id="IPR004358">
    <property type="entry name" value="Sig_transdc_His_kin-like_C"/>
</dbReference>
<evidence type="ECO:0000256" key="11">
    <source>
        <dbReference type="ARBA" id="ARBA00022989"/>
    </source>
</evidence>
<dbReference type="GO" id="GO:0005886">
    <property type="term" value="C:plasma membrane"/>
    <property type="evidence" value="ECO:0007669"/>
    <property type="project" value="UniProtKB-SubCell"/>
</dbReference>
<comment type="catalytic activity">
    <reaction evidence="1">
        <text>ATP + protein L-histidine = ADP + protein N-phospho-L-histidine.</text>
        <dbReference type="EC" id="2.7.13.3"/>
    </reaction>
</comment>
<dbReference type="InterPro" id="IPR036097">
    <property type="entry name" value="HisK_dim/P_sf"/>
</dbReference>
<evidence type="ECO:0000256" key="5">
    <source>
        <dbReference type="ARBA" id="ARBA00022553"/>
    </source>
</evidence>
<evidence type="ECO:0000256" key="13">
    <source>
        <dbReference type="ARBA" id="ARBA00023136"/>
    </source>
</evidence>
<keyword evidence="6" id="KW-0808">Transferase</keyword>
<dbReference type="EMBL" id="NEVM01000005">
    <property type="protein sequence ID" value="OZI30526.1"/>
    <property type="molecule type" value="Genomic_DNA"/>
</dbReference>
<evidence type="ECO:0000256" key="3">
    <source>
        <dbReference type="ARBA" id="ARBA00012438"/>
    </source>
</evidence>
<dbReference type="SUPFAM" id="SSF55874">
    <property type="entry name" value="ATPase domain of HSP90 chaperone/DNA topoisomerase II/histidine kinase"/>
    <property type="match status" value="1"/>
</dbReference>
<reference evidence="18" key="1">
    <citation type="submission" date="2017-05" db="EMBL/GenBank/DDBJ databases">
        <title>Complete and WGS of Bordetella genogroups.</title>
        <authorList>
            <person name="Spilker T."/>
            <person name="Lipuma J."/>
        </authorList>
    </citation>
    <scope>NUCLEOTIDE SEQUENCE [LARGE SCALE GENOMIC DNA]</scope>
    <source>
        <strain evidence="18">AU16122</strain>
    </source>
</reference>
<dbReference type="GO" id="GO:0000155">
    <property type="term" value="F:phosphorelay sensor kinase activity"/>
    <property type="evidence" value="ECO:0007669"/>
    <property type="project" value="InterPro"/>
</dbReference>
<evidence type="ECO:0000256" key="14">
    <source>
        <dbReference type="SAM" id="Phobius"/>
    </source>
</evidence>
<evidence type="ECO:0000256" key="1">
    <source>
        <dbReference type="ARBA" id="ARBA00000085"/>
    </source>
</evidence>
<dbReference type="AlphaFoldDB" id="A0A261RZK6"/>